<dbReference type="InterPro" id="IPR036388">
    <property type="entry name" value="WH-like_DNA-bd_sf"/>
</dbReference>
<dbReference type="Gene3D" id="3.40.930.10">
    <property type="entry name" value="Mannitol-specific EII, Chain A"/>
    <property type="match status" value="1"/>
</dbReference>
<dbReference type="InterPro" id="IPR050661">
    <property type="entry name" value="BglG_antiterminators"/>
</dbReference>
<evidence type="ECO:0000256" key="4">
    <source>
        <dbReference type="ARBA" id="ARBA00023159"/>
    </source>
</evidence>
<dbReference type="AlphaFoldDB" id="A0AAW4X1N8"/>
<keyword evidence="1" id="KW-0808">Transferase</keyword>
<evidence type="ECO:0000313" key="10">
    <source>
        <dbReference type="Proteomes" id="UP001199296"/>
    </source>
</evidence>
<dbReference type="Proteomes" id="UP001199296">
    <property type="component" value="Unassembled WGS sequence"/>
</dbReference>
<dbReference type="InterPro" id="IPR007737">
    <property type="entry name" value="Mga_HTH"/>
</dbReference>
<evidence type="ECO:0000259" key="6">
    <source>
        <dbReference type="PROSITE" id="PS51094"/>
    </source>
</evidence>
<reference evidence="9 10" key="1">
    <citation type="submission" date="2021-10" db="EMBL/GenBank/DDBJ databases">
        <authorList>
            <person name="Grouzdev D.S."/>
            <person name="Pantiukh K.S."/>
            <person name="Krutkina M.S."/>
        </authorList>
    </citation>
    <scope>NUCLEOTIDE SEQUENCE [LARGE SCALE GENOMIC DNA]</scope>
    <source>
        <strain evidence="9 10">Z-7514</strain>
    </source>
</reference>
<evidence type="ECO:0000256" key="2">
    <source>
        <dbReference type="ARBA" id="ARBA00022737"/>
    </source>
</evidence>
<sequence>MVKILRILGQRTTNLLIVLLESKQAFTTAELAEKLSVSARTIRSDLKKLQAWLKEKEDVVLSIKPGVGVSLKISEEKRKMLKQKFSKSLDYRDPYSPEKRRQLILKWLLQSDKNYTIQKLADKLYLSRTTVYKDLDKVEAWLNKYNLKLERKRRYGLKIKGEEKNWRKAVADLLTLLKGSEELKHILGEDEISNLEESRIDLNTYQDLKLLFANIDFKKIEDILLEAEREANFLFTDETLIGLIVHLAISLERLEQGKDIEMNKEQFNKLKKKEEFEIAAFIAKKLEDKFSVPIPEAEIAYISLHILGAKYQQSIKEAKLEDIVEESNSKIVNMAKEIIDTAAKVLEVDLSRDREVLMGLILHFRAVLNRLEYGLSLRNPILEEIKDNYPDVFAAAWSSSIVYEKHLGIQVSEEEIGYIALHLGAALERLTKNRKVLVVCGSGGGTAQLLAERLKRRLSGLQIEGVIAAHKLDDFSFADIDLIISTIPLNKEYIVPIIKISPLCTDEDIEFIQQEMNGLIKENKKQNHSRNDILDNLIDEDLIFCSLNLNSKEEIIKFLSKEMLKRGIVKVGFENSVLKREKLTSTEMGKGIALPHAEKKYINSSKVIIANLAQDVQWDERKVKIIFMIALKSKKEAEIFFKNYLRIIDDNKLLESLKRAKSKKDIRDIFLGSISEKQ</sequence>
<keyword evidence="4" id="KW-0010">Activator</keyword>
<dbReference type="InterPro" id="IPR036095">
    <property type="entry name" value="PTS_EIIB-like_sf"/>
</dbReference>
<dbReference type="Pfam" id="PF05043">
    <property type="entry name" value="Mga"/>
    <property type="match status" value="1"/>
</dbReference>
<dbReference type="Gene3D" id="1.10.10.10">
    <property type="entry name" value="Winged helix-like DNA-binding domain superfamily/Winged helix DNA-binding domain"/>
    <property type="match status" value="2"/>
</dbReference>
<dbReference type="InterPro" id="IPR036390">
    <property type="entry name" value="WH_DNA-bd_sf"/>
</dbReference>
<dbReference type="Pfam" id="PF00874">
    <property type="entry name" value="PRD"/>
    <property type="match status" value="2"/>
</dbReference>
<accession>A0AAW4X1N8</accession>
<gene>
    <name evidence="9" type="ORF">LJ207_10480</name>
</gene>
<dbReference type="EMBL" id="JAJFAT010000016">
    <property type="protein sequence ID" value="MCC3145749.1"/>
    <property type="molecule type" value="Genomic_DNA"/>
</dbReference>
<dbReference type="SUPFAM" id="SSF46785">
    <property type="entry name" value="Winged helix' DNA-binding domain"/>
    <property type="match status" value="2"/>
</dbReference>
<proteinExistence type="predicted"/>
<keyword evidence="2" id="KW-0677">Repeat</keyword>
<evidence type="ECO:0000256" key="5">
    <source>
        <dbReference type="ARBA" id="ARBA00023163"/>
    </source>
</evidence>
<evidence type="ECO:0000256" key="1">
    <source>
        <dbReference type="ARBA" id="ARBA00022679"/>
    </source>
</evidence>
<dbReference type="SUPFAM" id="SSF63520">
    <property type="entry name" value="PTS-regulatory domain, PRD"/>
    <property type="match status" value="2"/>
</dbReference>
<dbReference type="InterPro" id="IPR036634">
    <property type="entry name" value="PRD_sf"/>
</dbReference>
<dbReference type="Gene3D" id="1.10.1790.10">
    <property type="entry name" value="PRD domain"/>
    <property type="match status" value="2"/>
</dbReference>
<protein>
    <submittedName>
        <fullName evidence="9">BglG family transcription antiterminator</fullName>
    </submittedName>
</protein>
<evidence type="ECO:0000313" key="9">
    <source>
        <dbReference type="EMBL" id="MCC3145749.1"/>
    </source>
</evidence>
<name>A0AAW4X1N8_9FIRM</name>
<dbReference type="PROSITE" id="PS51094">
    <property type="entry name" value="PTS_EIIA_TYPE_2"/>
    <property type="match status" value="1"/>
</dbReference>
<dbReference type="CDD" id="cd00211">
    <property type="entry name" value="PTS_IIA_fru"/>
    <property type="match status" value="1"/>
</dbReference>
<dbReference type="GO" id="GO:0009401">
    <property type="term" value="P:phosphoenolpyruvate-dependent sugar phosphotransferase system"/>
    <property type="evidence" value="ECO:0007669"/>
    <property type="project" value="InterPro"/>
</dbReference>
<dbReference type="InterPro" id="IPR013196">
    <property type="entry name" value="HTH_11"/>
</dbReference>
<evidence type="ECO:0000259" key="7">
    <source>
        <dbReference type="PROSITE" id="PS51099"/>
    </source>
</evidence>
<feature type="domain" description="PTS EIIA type-2" evidence="6">
    <location>
        <begin position="536"/>
        <end position="673"/>
    </location>
</feature>
<dbReference type="GO" id="GO:0008982">
    <property type="term" value="F:protein-N(PI)-phosphohistidine-sugar phosphotransferase activity"/>
    <property type="evidence" value="ECO:0007669"/>
    <property type="project" value="InterPro"/>
</dbReference>
<comment type="caution">
    <text evidence="9">The sequence shown here is derived from an EMBL/GenBank/DDBJ whole genome shotgun (WGS) entry which is preliminary data.</text>
</comment>
<dbReference type="Pfam" id="PF00359">
    <property type="entry name" value="PTS_EIIA_2"/>
    <property type="match status" value="1"/>
</dbReference>
<evidence type="ECO:0000259" key="8">
    <source>
        <dbReference type="PROSITE" id="PS51372"/>
    </source>
</evidence>
<dbReference type="InterPro" id="IPR011608">
    <property type="entry name" value="PRD"/>
</dbReference>
<dbReference type="InterPro" id="IPR013011">
    <property type="entry name" value="PTS_EIIB_2"/>
</dbReference>
<dbReference type="Pfam" id="PF08279">
    <property type="entry name" value="HTH_11"/>
    <property type="match status" value="1"/>
</dbReference>
<dbReference type="CDD" id="cd05568">
    <property type="entry name" value="PTS_IIB_bgl_like"/>
    <property type="match status" value="1"/>
</dbReference>
<dbReference type="InterPro" id="IPR002178">
    <property type="entry name" value="PTS_EIIA_type-2_dom"/>
</dbReference>
<dbReference type="PANTHER" id="PTHR30185:SF13">
    <property type="entry name" value="LICABCH OPERON REGULATOR-RELATED"/>
    <property type="match status" value="1"/>
</dbReference>
<feature type="domain" description="PRD" evidence="8">
    <location>
        <begin position="211"/>
        <end position="316"/>
    </location>
</feature>
<keyword evidence="10" id="KW-1185">Reference proteome</keyword>
<keyword evidence="5" id="KW-0804">Transcription</keyword>
<organism evidence="9 10">
    <name type="scientific">Halanaerobium polyolivorans</name>
    <dbReference type="NCBI Taxonomy" id="2886943"/>
    <lineage>
        <taxon>Bacteria</taxon>
        <taxon>Bacillati</taxon>
        <taxon>Bacillota</taxon>
        <taxon>Clostridia</taxon>
        <taxon>Halanaerobiales</taxon>
        <taxon>Halanaerobiaceae</taxon>
        <taxon>Halanaerobium</taxon>
    </lineage>
</organism>
<dbReference type="GO" id="GO:0006355">
    <property type="term" value="P:regulation of DNA-templated transcription"/>
    <property type="evidence" value="ECO:0007669"/>
    <property type="project" value="InterPro"/>
</dbReference>
<dbReference type="PANTHER" id="PTHR30185">
    <property type="entry name" value="CRYPTIC BETA-GLUCOSIDE BGL OPERON ANTITERMINATOR"/>
    <property type="match status" value="1"/>
</dbReference>
<dbReference type="PROSITE" id="PS51372">
    <property type="entry name" value="PRD_2"/>
    <property type="match status" value="2"/>
</dbReference>
<dbReference type="PROSITE" id="PS51099">
    <property type="entry name" value="PTS_EIIB_TYPE_2"/>
    <property type="match status" value="1"/>
</dbReference>
<evidence type="ECO:0000256" key="3">
    <source>
        <dbReference type="ARBA" id="ARBA00023015"/>
    </source>
</evidence>
<dbReference type="InterPro" id="IPR016152">
    <property type="entry name" value="PTrfase/Anion_transptr"/>
</dbReference>
<dbReference type="Gene3D" id="3.40.50.2300">
    <property type="match status" value="1"/>
</dbReference>
<keyword evidence="3" id="KW-0805">Transcription regulation</keyword>
<dbReference type="PROSITE" id="PS00372">
    <property type="entry name" value="PTS_EIIA_TYPE_2_HIS"/>
    <property type="match status" value="1"/>
</dbReference>
<dbReference type="SUPFAM" id="SSF52794">
    <property type="entry name" value="PTS system IIB component-like"/>
    <property type="match status" value="1"/>
</dbReference>
<dbReference type="InterPro" id="IPR003501">
    <property type="entry name" value="PTS_EIIB_2/3"/>
</dbReference>
<dbReference type="Pfam" id="PF02302">
    <property type="entry name" value="PTS_IIB"/>
    <property type="match status" value="1"/>
</dbReference>
<feature type="domain" description="PRD" evidence="8">
    <location>
        <begin position="326"/>
        <end position="433"/>
    </location>
</feature>
<dbReference type="SUPFAM" id="SSF55804">
    <property type="entry name" value="Phoshotransferase/anion transport protein"/>
    <property type="match status" value="1"/>
</dbReference>
<feature type="domain" description="PTS EIIB type-2" evidence="7">
    <location>
        <begin position="434"/>
        <end position="524"/>
    </location>
</feature>